<dbReference type="Proteomes" id="UP000283210">
    <property type="component" value="Chromosome 2"/>
</dbReference>
<dbReference type="FunFam" id="3.40.50.300:FF:001524">
    <property type="entry name" value="Si:dkey-126g1.7"/>
    <property type="match status" value="1"/>
</dbReference>
<dbReference type="Gene3D" id="3.40.50.1000">
    <property type="entry name" value="HAD superfamily/HAD-like"/>
    <property type="match status" value="1"/>
</dbReference>
<dbReference type="FunFam" id="3.40.50.1820:FF:000067">
    <property type="entry name" value="Bifunctional epoxide hydrolase 2"/>
    <property type="match status" value="1"/>
</dbReference>
<dbReference type="CDD" id="cd02603">
    <property type="entry name" value="HAD_sEH-N_like"/>
    <property type="match status" value="1"/>
</dbReference>
<dbReference type="InterPro" id="IPR013320">
    <property type="entry name" value="ConA-like_dom_sf"/>
</dbReference>
<keyword evidence="4" id="KW-0677">Repeat</keyword>
<dbReference type="InterPro" id="IPR036412">
    <property type="entry name" value="HAD-like_sf"/>
</dbReference>
<evidence type="ECO:0000256" key="1">
    <source>
        <dbReference type="ARBA" id="ARBA00004496"/>
    </source>
</evidence>
<dbReference type="FunFam" id="3.80.10.10:FF:000100">
    <property type="entry name" value="Si:dkey-11n14.1"/>
    <property type="match status" value="1"/>
</dbReference>
<dbReference type="Pfam" id="PF13516">
    <property type="entry name" value="LRR_6"/>
    <property type="match status" value="3"/>
</dbReference>
<feature type="compositionally biased region" description="Basic and acidic residues" evidence="7">
    <location>
        <begin position="904"/>
        <end position="915"/>
    </location>
</feature>
<dbReference type="InterPro" id="IPR023214">
    <property type="entry name" value="HAD_sf"/>
</dbReference>
<dbReference type="SMART" id="SM00368">
    <property type="entry name" value="LRR_RI"/>
    <property type="match status" value="5"/>
</dbReference>
<dbReference type="SMART" id="SM01288">
    <property type="entry name" value="FISNA"/>
    <property type="match status" value="1"/>
</dbReference>
<dbReference type="PANTHER" id="PTHR24106">
    <property type="entry name" value="NACHT, LRR AND CARD DOMAINS-CONTAINING"/>
    <property type="match status" value="1"/>
</dbReference>
<dbReference type="InterPro" id="IPR001611">
    <property type="entry name" value="Leu-rich_rpt"/>
</dbReference>
<dbReference type="InterPro" id="IPR000639">
    <property type="entry name" value="Epox_hydrolase-like"/>
</dbReference>
<feature type="compositionally biased region" description="Basic and acidic residues" evidence="7">
    <location>
        <begin position="16"/>
        <end position="41"/>
    </location>
</feature>
<dbReference type="PRINTS" id="PR00111">
    <property type="entry name" value="ABHYDROLASE"/>
</dbReference>
<proteinExistence type="predicted"/>
<accession>A0A3S2PSR2</accession>
<keyword evidence="3" id="KW-0433">Leucine-rich repeat</keyword>
<keyword evidence="10" id="KW-1185">Reference proteome</keyword>
<dbReference type="EMBL" id="CM012438">
    <property type="protein sequence ID" value="RVE75165.1"/>
    <property type="molecule type" value="Genomic_DNA"/>
</dbReference>
<dbReference type="Pfam" id="PF05729">
    <property type="entry name" value="NACHT"/>
    <property type="match status" value="1"/>
</dbReference>
<dbReference type="InterPro" id="IPR032675">
    <property type="entry name" value="LRR_dom_sf"/>
</dbReference>
<dbReference type="InterPro" id="IPR029495">
    <property type="entry name" value="NACHT-assoc"/>
</dbReference>
<evidence type="ECO:0000256" key="4">
    <source>
        <dbReference type="ARBA" id="ARBA00022737"/>
    </source>
</evidence>
<dbReference type="PROSITE" id="PS50837">
    <property type="entry name" value="NACHT"/>
    <property type="match status" value="1"/>
</dbReference>
<dbReference type="InterPro" id="IPR027417">
    <property type="entry name" value="P-loop_NTPase"/>
</dbReference>
<dbReference type="InterPro" id="IPR006574">
    <property type="entry name" value="PRY"/>
</dbReference>
<reference evidence="9 10" key="2">
    <citation type="submission" date="2019-01" db="EMBL/GenBank/DDBJ databases">
        <title>A chromosome length genome reference of the Java medaka (oryzias javanicus).</title>
        <authorList>
            <person name="Herpin A."/>
            <person name="Takehana Y."/>
            <person name="Naruse K."/>
            <person name="Ansai S."/>
            <person name="Kawaguchi M."/>
        </authorList>
    </citation>
    <scope>NUCLEOTIDE SEQUENCE [LARGE SCALE GENOMIC DNA]</scope>
    <source>
        <strain evidence="9">RS831</strain>
        <tissue evidence="9">Whole body</tissue>
    </source>
</reference>
<dbReference type="InterPro" id="IPR041075">
    <property type="entry name" value="NOD1/2_WH"/>
</dbReference>
<dbReference type="InterPro" id="IPR043136">
    <property type="entry name" value="B30.2/SPRY_sf"/>
</dbReference>
<dbReference type="SUPFAM" id="SSF49899">
    <property type="entry name" value="Concanavalin A-like lectins/glucanases"/>
    <property type="match status" value="1"/>
</dbReference>
<feature type="domain" description="NACHT" evidence="8">
    <location>
        <begin position="228"/>
        <end position="361"/>
    </location>
</feature>
<evidence type="ECO:0000259" key="8">
    <source>
        <dbReference type="PROSITE" id="PS50837"/>
    </source>
</evidence>
<dbReference type="SUPFAM" id="SSF56784">
    <property type="entry name" value="HAD-like"/>
    <property type="match status" value="1"/>
</dbReference>
<evidence type="ECO:0000256" key="2">
    <source>
        <dbReference type="ARBA" id="ARBA00022490"/>
    </source>
</evidence>
<feature type="compositionally biased region" description="Basic and acidic residues" evidence="7">
    <location>
        <begin position="952"/>
        <end position="970"/>
    </location>
</feature>
<dbReference type="Pfam" id="PF17776">
    <property type="entry name" value="NLRC4_HD2"/>
    <property type="match status" value="1"/>
</dbReference>
<dbReference type="Gene3D" id="3.40.50.300">
    <property type="entry name" value="P-loop containing nucleotide triphosphate hydrolases"/>
    <property type="match status" value="1"/>
</dbReference>
<dbReference type="InterPro" id="IPR000073">
    <property type="entry name" value="AB_hydrolase_1"/>
</dbReference>
<dbReference type="OrthoDB" id="408373at2759"/>
<dbReference type="Pfam" id="PF13765">
    <property type="entry name" value="PRY"/>
    <property type="match status" value="1"/>
</dbReference>
<dbReference type="InterPro" id="IPR051261">
    <property type="entry name" value="NLR"/>
</dbReference>
<dbReference type="Gene3D" id="2.60.120.920">
    <property type="match status" value="1"/>
</dbReference>
<evidence type="ECO:0000256" key="5">
    <source>
        <dbReference type="ARBA" id="ARBA00022741"/>
    </source>
</evidence>
<dbReference type="SUPFAM" id="SSF53474">
    <property type="entry name" value="alpha/beta-Hydrolases"/>
    <property type="match status" value="1"/>
</dbReference>
<keyword evidence="6" id="KW-0067">ATP-binding</keyword>
<dbReference type="GO" id="GO:0005524">
    <property type="term" value="F:ATP binding"/>
    <property type="evidence" value="ECO:0007669"/>
    <property type="project" value="UniProtKB-KW"/>
</dbReference>
<reference evidence="9 10" key="1">
    <citation type="submission" date="2018-11" db="EMBL/GenBank/DDBJ databases">
        <authorList>
            <person name="Lopez-Roques C."/>
            <person name="Donnadieu C."/>
            <person name="Bouchez O."/>
            <person name="Klopp C."/>
            <person name="Cabau C."/>
            <person name="Zahm M."/>
        </authorList>
    </citation>
    <scope>NUCLEOTIDE SEQUENCE [LARGE SCALE GENOMIC DNA]</scope>
    <source>
        <strain evidence="9">RS831</strain>
        <tissue evidence="9">Whole body</tissue>
    </source>
</reference>
<evidence type="ECO:0000256" key="7">
    <source>
        <dbReference type="SAM" id="MobiDB-lite"/>
    </source>
</evidence>
<name>A0A3S2PSR2_ORYJA</name>
<keyword evidence="5" id="KW-0547">Nucleotide-binding</keyword>
<feature type="compositionally biased region" description="Low complexity" evidence="7">
    <location>
        <begin position="971"/>
        <end position="982"/>
    </location>
</feature>
<dbReference type="InterPro" id="IPR029058">
    <property type="entry name" value="AB_hydrolase_fold"/>
</dbReference>
<gene>
    <name evidence="9" type="ORF">OJAV_G00014200</name>
</gene>
<dbReference type="Pfam" id="PF00561">
    <property type="entry name" value="Abhydrolase_1"/>
    <property type="match status" value="1"/>
</dbReference>
<dbReference type="InterPro" id="IPR041267">
    <property type="entry name" value="NLRP_HD2"/>
</dbReference>
<dbReference type="InterPro" id="IPR023198">
    <property type="entry name" value="PGP-like_dom2"/>
</dbReference>
<evidence type="ECO:0000256" key="6">
    <source>
        <dbReference type="ARBA" id="ARBA00022840"/>
    </source>
</evidence>
<dbReference type="Pfam" id="PF17779">
    <property type="entry name" value="WHD_NOD2"/>
    <property type="match status" value="1"/>
</dbReference>
<dbReference type="GO" id="GO:0003824">
    <property type="term" value="F:catalytic activity"/>
    <property type="evidence" value="ECO:0007669"/>
    <property type="project" value="InterPro"/>
</dbReference>
<organism evidence="9 10">
    <name type="scientific">Oryzias javanicus</name>
    <name type="common">Javanese ricefish</name>
    <name type="synonym">Aplocheilus javanicus</name>
    <dbReference type="NCBI Taxonomy" id="123683"/>
    <lineage>
        <taxon>Eukaryota</taxon>
        <taxon>Metazoa</taxon>
        <taxon>Chordata</taxon>
        <taxon>Craniata</taxon>
        <taxon>Vertebrata</taxon>
        <taxon>Euteleostomi</taxon>
        <taxon>Actinopterygii</taxon>
        <taxon>Neopterygii</taxon>
        <taxon>Teleostei</taxon>
        <taxon>Neoteleostei</taxon>
        <taxon>Acanthomorphata</taxon>
        <taxon>Ovalentaria</taxon>
        <taxon>Atherinomorphae</taxon>
        <taxon>Beloniformes</taxon>
        <taxon>Adrianichthyidae</taxon>
        <taxon>Oryziinae</taxon>
        <taxon>Oryzias</taxon>
    </lineage>
</organism>
<dbReference type="GO" id="GO:0005737">
    <property type="term" value="C:cytoplasm"/>
    <property type="evidence" value="ECO:0007669"/>
    <property type="project" value="UniProtKB-SubCell"/>
</dbReference>
<keyword evidence="2" id="KW-0963">Cytoplasm</keyword>
<dbReference type="SUPFAM" id="SSF52047">
    <property type="entry name" value="RNI-like"/>
    <property type="match status" value="1"/>
</dbReference>
<protein>
    <recommendedName>
        <fullName evidence="8">NACHT domain-containing protein</fullName>
    </recommendedName>
</protein>
<evidence type="ECO:0000256" key="3">
    <source>
        <dbReference type="ARBA" id="ARBA00022614"/>
    </source>
</evidence>
<feature type="compositionally biased region" description="Basic and acidic residues" evidence="7">
    <location>
        <begin position="96"/>
        <end position="110"/>
    </location>
</feature>
<dbReference type="Pfam" id="PF14484">
    <property type="entry name" value="FISNA"/>
    <property type="match status" value="1"/>
</dbReference>
<evidence type="ECO:0000313" key="9">
    <source>
        <dbReference type="EMBL" id="RVE75165.1"/>
    </source>
</evidence>
<feature type="region of interest" description="Disordered" evidence="7">
    <location>
        <begin position="1"/>
        <end position="48"/>
    </location>
</feature>
<sequence length="1735" mass="194860">MFWEQKSLPVSSTASLKRDRSADHPLNFKDGHQSPETRMEQEGPEMLRGQSEQQIQTELDTIFTLLEKNIARFVKNELKKFREALRPDLAKSPTSQKEKEKVGSHNAEHRQSSRAAFLKITLHFLREMKQEKLADLLHSKSIVPECQSYVKYNLKERFQCLFEGIAKTGIPTLLNEIYTELYITEGGTGELNVEHEVRQIEAASRKADRSIRPEELFELSAGRLEPIRTVMTKGVAGIGKTVLTQKFTLDWAEGKANQNIHFIFPFTFRELNVLKKKFSLIELIHHFFPETKEARIWSFEDFQIIFIFDGLDECRFPIDFRKTQVLSDPKKPAKVGKLLTNLIRGNLLPSAYIWITTRPAAANHIPAQLTDMVTEVRGFNDPQKEEYFRKRFTNKSQSSRIISHIKSAQSLHIMCHIPIFCWITATVLEHLLKSREVEKLPKSLTEMYIHFLVVQAKVKKVKYDGGFETDPHWSPESRKMMKSLGKLAFEQLQKGNLIFYESDLTECGINVTEASVYSGVLTQIFIEERGLYQNKVFCFIHLSVQEFLAALHVHLTFITSGVNLMEEQKTEPKMTEVTTITKTVFYQSAVDKALQSPNGHLDLFLRFLLGVSLQTNQNLLRGLLTQTGSNSKAITDTIQYIKEKVERKQSTEKYINLFHCLNEVNDGSLVEEIQQFLSSGRLSTEKLSPAQWSALVFILLSSENDLEVFDLKKYSASEKALLRLLPVVNASNKAILSGCNLSTKSCKKLSTLISTQSSSLKELDLSNNNLTDAGVKILSKGLQSPQCRLEVLRLSGCLVTEEGCGFLASALASNSHLKELDLSYNHPGETGENLLKDAVWKPLRLKTALRLDHAGVQMLRAGFRKYVARLTLDLKTAHKNLRLSDDNRKVNAVEEEQPYPDNPVRSKLDENKQELKTQWSPRRMSKKKKSLPASSTASLKSDHSADYPLNFKDGHQSPETRIVKEKKAPDKMSTVSMKSSKSADYPMNFQGETRMSHGQRSPETRMEQEGPEMLGKQSEQQIQTELDTIFKRLKKNISRLEVLRLSGCLVTEEGCGFLASALASNSHLKELDLSYNHPGETGENLLKAAVWKPLRLKTVLRLDHAGVRMLTAGLRKYVARLTLDSKTAHKNLRLSDDNRKHPLVVGRCPCMVSGRSRVAGRGASSPNNMLKPGSRVMAERKAVLFNFWGVVVPSKPDGVFQKVEERHSLPGGFLSSIYSQTDGSLRRAERGDMPLSEMLPALEAECVKESQARGAALPSDWSINGLLKEIRKEMMNVRHAVLKTAASLRRSGVLTAVLANHWLDDVSDEDASARLLCLLGGHFDLVLQSCHVGHRVPEPAMFSAGLQQLRVTPQNALWLDADKAGVKAAEAAGTKAVLFESLDAALEKLSEFTGVKKEEAESPPPFCSPDEVCHGYVTIRTGVRTHFVEMGCGPPVLLCHGFPESWYSWRFQIPALAAAGFRVLALDMKGYGESTAPPDIEEFSQEQLCKDLITFLDKMAIPQVTLVGHDWGGALVWSMAQFHPERVRAVASLNTPLFKVDPAVPSSEKLKDIPIFDYQLYFQTPGVAEAELEKNLERTFKIFFSRSSERSSRPAISTAGVRARGGLFVGLPEEIPQSSMLTQSDLQFYVGQFEKSGFRGPLNWYRNGHANWKWSCSQPTGKLLMPALMVTAGEDFVLLPALSKGMEDMIPNLTRGHIEECGHWTQMDKPAETNDILIGWLKEVHQKAAGVAPKL</sequence>
<feature type="region of interest" description="Disordered" evidence="7">
    <location>
        <begin position="89"/>
        <end position="110"/>
    </location>
</feature>
<comment type="subcellular location">
    <subcellularLocation>
        <location evidence="1">Cytoplasm</location>
    </subcellularLocation>
</comment>
<feature type="region of interest" description="Disordered" evidence="7">
    <location>
        <begin position="888"/>
        <end position="1019"/>
    </location>
</feature>
<dbReference type="PROSITE" id="PS51450">
    <property type="entry name" value="LRR"/>
    <property type="match status" value="1"/>
</dbReference>
<evidence type="ECO:0000313" key="10">
    <source>
        <dbReference type="Proteomes" id="UP000283210"/>
    </source>
</evidence>
<dbReference type="PRINTS" id="PR00412">
    <property type="entry name" value="EPOXHYDRLASE"/>
</dbReference>
<feature type="compositionally biased region" description="Polar residues" evidence="7">
    <location>
        <begin position="990"/>
        <end position="999"/>
    </location>
</feature>
<dbReference type="Gene3D" id="3.40.50.1820">
    <property type="entry name" value="alpha/beta hydrolase"/>
    <property type="match status" value="1"/>
</dbReference>
<dbReference type="Gene3D" id="1.10.150.240">
    <property type="entry name" value="Putative phosphatase, domain 2"/>
    <property type="match status" value="1"/>
</dbReference>
<dbReference type="InterPro" id="IPR007111">
    <property type="entry name" value="NACHT_NTPase"/>
</dbReference>
<dbReference type="Gene3D" id="3.80.10.10">
    <property type="entry name" value="Ribonuclease Inhibitor"/>
    <property type="match status" value="2"/>
</dbReference>